<evidence type="ECO:0000256" key="1">
    <source>
        <dbReference type="ARBA" id="ARBA00004141"/>
    </source>
</evidence>
<evidence type="ECO:0000313" key="7">
    <source>
        <dbReference type="EMBL" id="GGH85648.1"/>
    </source>
</evidence>
<accession>A0A8J3EN71</accession>
<dbReference type="EMBL" id="BMFV01000027">
    <property type="protein sequence ID" value="GGH85648.1"/>
    <property type="molecule type" value="Genomic_DNA"/>
</dbReference>
<dbReference type="Pfam" id="PF04241">
    <property type="entry name" value="DUF423"/>
    <property type="match status" value="1"/>
</dbReference>
<evidence type="ECO:0000256" key="5">
    <source>
        <dbReference type="ARBA" id="ARBA00023136"/>
    </source>
</evidence>
<keyword evidence="5 6" id="KW-0472">Membrane</keyword>
<comment type="caution">
    <text evidence="7">The sequence shown here is derived from an EMBL/GenBank/DDBJ whole genome shotgun (WGS) entry which is preliminary data.</text>
</comment>
<keyword evidence="3 6" id="KW-0812">Transmembrane</keyword>
<keyword evidence="4 6" id="KW-1133">Transmembrane helix</keyword>
<evidence type="ECO:0000256" key="4">
    <source>
        <dbReference type="ARBA" id="ARBA00022989"/>
    </source>
</evidence>
<comment type="subcellular location">
    <subcellularLocation>
        <location evidence="1">Membrane</location>
        <topology evidence="1">Multi-pass membrane protein</topology>
    </subcellularLocation>
</comment>
<protein>
    <submittedName>
        <fullName evidence="7">UPF0382 membrane protein YwdK</fullName>
    </submittedName>
</protein>
<sequence>MFKLFTILGSANAFLAIALGAFGAHGLKNKLTQHYLDIYNTGVQYHMMHALGLILVGFLADKFSSQLVGWAGWIMFIGIILFSGSLYILSISGIGKLGAITPLGGVAFLVSWVLVIIAIAKS</sequence>
<dbReference type="InterPro" id="IPR006696">
    <property type="entry name" value="DUF423"/>
</dbReference>
<proteinExistence type="inferred from homology"/>
<dbReference type="RefSeq" id="WP_188498348.1">
    <property type="nucleotide sequence ID" value="NZ_BMFV01000027.1"/>
</dbReference>
<dbReference type="Proteomes" id="UP000656813">
    <property type="component" value="Unassembled WGS sequence"/>
</dbReference>
<dbReference type="PANTHER" id="PTHR43461:SF1">
    <property type="entry name" value="TRANSMEMBRANE PROTEIN 256"/>
    <property type="match status" value="1"/>
</dbReference>
<dbReference type="GO" id="GO:0005886">
    <property type="term" value="C:plasma membrane"/>
    <property type="evidence" value="ECO:0007669"/>
    <property type="project" value="TreeGrafter"/>
</dbReference>
<name>A0A8J3EN71_9BACL</name>
<gene>
    <name evidence="7" type="primary">ywdK</name>
    <name evidence="7" type="ORF">GCM10007096_31530</name>
</gene>
<feature type="transmembrane region" description="Helical" evidence="6">
    <location>
        <begin position="100"/>
        <end position="120"/>
    </location>
</feature>
<feature type="transmembrane region" description="Helical" evidence="6">
    <location>
        <begin position="42"/>
        <end position="60"/>
    </location>
</feature>
<evidence type="ECO:0000256" key="6">
    <source>
        <dbReference type="SAM" id="Phobius"/>
    </source>
</evidence>
<reference evidence="7" key="2">
    <citation type="submission" date="2020-09" db="EMBL/GenBank/DDBJ databases">
        <authorList>
            <person name="Sun Q."/>
            <person name="Zhou Y."/>
        </authorList>
    </citation>
    <scope>NUCLEOTIDE SEQUENCE</scope>
    <source>
        <strain evidence="7">CGMCC 1.12777</strain>
    </source>
</reference>
<evidence type="ECO:0000256" key="2">
    <source>
        <dbReference type="ARBA" id="ARBA00009694"/>
    </source>
</evidence>
<comment type="similarity">
    <text evidence="2">Belongs to the UPF0382 family.</text>
</comment>
<keyword evidence="8" id="KW-1185">Reference proteome</keyword>
<dbReference type="PANTHER" id="PTHR43461">
    <property type="entry name" value="TRANSMEMBRANE PROTEIN 256"/>
    <property type="match status" value="1"/>
</dbReference>
<evidence type="ECO:0000313" key="8">
    <source>
        <dbReference type="Proteomes" id="UP000656813"/>
    </source>
</evidence>
<evidence type="ECO:0000256" key="3">
    <source>
        <dbReference type="ARBA" id="ARBA00022692"/>
    </source>
</evidence>
<reference evidence="7" key="1">
    <citation type="journal article" date="2014" name="Int. J. Syst. Evol. Microbiol.">
        <title>Complete genome sequence of Corynebacterium casei LMG S-19264T (=DSM 44701T), isolated from a smear-ripened cheese.</title>
        <authorList>
            <consortium name="US DOE Joint Genome Institute (JGI-PGF)"/>
            <person name="Walter F."/>
            <person name="Albersmeier A."/>
            <person name="Kalinowski J."/>
            <person name="Ruckert C."/>
        </authorList>
    </citation>
    <scope>NUCLEOTIDE SEQUENCE</scope>
    <source>
        <strain evidence="7">CGMCC 1.12777</strain>
    </source>
</reference>
<dbReference type="AlphaFoldDB" id="A0A8J3EN71"/>
<organism evidence="7 8">
    <name type="scientific">Pullulanibacillus pueri</name>
    <dbReference type="NCBI Taxonomy" id="1437324"/>
    <lineage>
        <taxon>Bacteria</taxon>
        <taxon>Bacillati</taxon>
        <taxon>Bacillota</taxon>
        <taxon>Bacilli</taxon>
        <taxon>Bacillales</taxon>
        <taxon>Sporolactobacillaceae</taxon>
        <taxon>Pullulanibacillus</taxon>
    </lineage>
</organism>
<feature type="transmembrane region" description="Helical" evidence="6">
    <location>
        <begin position="67"/>
        <end position="88"/>
    </location>
</feature>